<sequence>MIPVNWINFSRKLATWMDTRSSESKWK</sequence>
<accession>T1KGB8</accession>
<dbReference type="EnsemblMetazoa" id="tetur11g00250.1">
    <property type="protein sequence ID" value="tetur11g00250.1"/>
    <property type="gene ID" value="tetur11g00250"/>
</dbReference>
<keyword evidence="2" id="KW-1185">Reference proteome</keyword>
<dbReference type="EMBL" id="CAEY01000064">
    <property type="status" value="NOT_ANNOTATED_CDS"/>
    <property type="molecule type" value="Genomic_DNA"/>
</dbReference>
<proteinExistence type="predicted"/>
<protein>
    <submittedName>
        <fullName evidence="1">Uncharacterized protein</fullName>
    </submittedName>
</protein>
<dbReference type="Proteomes" id="UP000015104">
    <property type="component" value="Unassembled WGS sequence"/>
</dbReference>
<evidence type="ECO:0000313" key="2">
    <source>
        <dbReference type="Proteomes" id="UP000015104"/>
    </source>
</evidence>
<reference evidence="1" key="2">
    <citation type="submission" date="2015-06" db="UniProtKB">
        <authorList>
            <consortium name="EnsemblMetazoa"/>
        </authorList>
    </citation>
    <scope>IDENTIFICATION</scope>
</reference>
<reference evidence="2" key="1">
    <citation type="submission" date="2011-08" db="EMBL/GenBank/DDBJ databases">
        <authorList>
            <person name="Rombauts S."/>
        </authorList>
    </citation>
    <scope>NUCLEOTIDE SEQUENCE</scope>
    <source>
        <strain evidence="2">London</strain>
    </source>
</reference>
<dbReference type="HOGENOM" id="CLU_3415433_0_0_1"/>
<organism evidence="1 2">
    <name type="scientific">Tetranychus urticae</name>
    <name type="common">Two-spotted spider mite</name>
    <dbReference type="NCBI Taxonomy" id="32264"/>
    <lineage>
        <taxon>Eukaryota</taxon>
        <taxon>Metazoa</taxon>
        <taxon>Ecdysozoa</taxon>
        <taxon>Arthropoda</taxon>
        <taxon>Chelicerata</taxon>
        <taxon>Arachnida</taxon>
        <taxon>Acari</taxon>
        <taxon>Acariformes</taxon>
        <taxon>Trombidiformes</taxon>
        <taxon>Prostigmata</taxon>
        <taxon>Eleutherengona</taxon>
        <taxon>Raphignathae</taxon>
        <taxon>Tetranychoidea</taxon>
        <taxon>Tetranychidae</taxon>
        <taxon>Tetranychus</taxon>
    </lineage>
</organism>
<evidence type="ECO:0000313" key="1">
    <source>
        <dbReference type="EnsemblMetazoa" id="tetur11g00250.1"/>
    </source>
</evidence>
<name>T1KGB8_TETUR</name>
<dbReference type="AlphaFoldDB" id="T1KGB8"/>